<protein>
    <submittedName>
        <fullName evidence="7">O-antigen ligase family protein</fullName>
    </submittedName>
</protein>
<keyword evidence="8" id="KW-1185">Reference proteome</keyword>
<keyword evidence="3 5" id="KW-1133">Transmembrane helix</keyword>
<dbReference type="InterPro" id="IPR051533">
    <property type="entry name" value="WaaL-like"/>
</dbReference>
<dbReference type="PANTHER" id="PTHR37422">
    <property type="entry name" value="TEICHURONIC ACID BIOSYNTHESIS PROTEIN TUAE"/>
    <property type="match status" value="1"/>
</dbReference>
<keyword evidence="7" id="KW-0436">Ligase</keyword>
<feature type="transmembrane region" description="Helical" evidence="5">
    <location>
        <begin position="231"/>
        <end position="248"/>
    </location>
</feature>
<comment type="subcellular location">
    <subcellularLocation>
        <location evidence="1">Membrane</location>
        <topology evidence="1">Multi-pass membrane protein</topology>
    </subcellularLocation>
</comment>
<gene>
    <name evidence="7" type="ORF">GXP70_08100</name>
</gene>
<feature type="transmembrane region" description="Helical" evidence="5">
    <location>
        <begin position="205"/>
        <end position="224"/>
    </location>
</feature>
<keyword evidence="4 5" id="KW-0472">Membrane</keyword>
<evidence type="ECO:0000256" key="2">
    <source>
        <dbReference type="ARBA" id="ARBA00022692"/>
    </source>
</evidence>
<reference evidence="7 8" key="1">
    <citation type="submission" date="2020-01" db="EMBL/GenBank/DDBJ databases">
        <title>Paenibacillus sp. nov., isolated from tomato rhizosphere.</title>
        <authorList>
            <person name="Weon H.-Y."/>
            <person name="Lee S.A."/>
        </authorList>
    </citation>
    <scope>NUCLEOTIDE SEQUENCE [LARGE SCALE GENOMIC DNA]</scope>
    <source>
        <strain evidence="7 8">12200R-189</strain>
    </source>
</reference>
<sequence length="284" mass="32780">MEKSLMMVFYSYIGLAIYTIYVYGFINLFSGSVTQRIGSDISQINILGMSLSIGALMSFYYAFYLRKYIYYAACIFLILLSAFTASRKALVVLLLGLLYLLFMKNKSKKIIRTFLLIVTVGTVVYFILQLPMFDTLMLRMTEFFDFFSNDGGADNSTIERSNMISLGWDLFMKRPLTGYGYDSFRYFLAKDTGRYTYSHNNFIEMLVNGGIIAFLSYYGMYVYCFIKLFRISDTTSILLVTLLLAQLIGDFAVVSYYSKITYVFFAICFAYIRLNDKEKINKSV</sequence>
<evidence type="ECO:0000256" key="1">
    <source>
        <dbReference type="ARBA" id="ARBA00004141"/>
    </source>
</evidence>
<dbReference type="GO" id="GO:0016874">
    <property type="term" value="F:ligase activity"/>
    <property type="evidence" value="ECO:0007669"/>
    <property type="project" value="UniProtKB-KW"/>
</dbReference>
<dbReference type="KEGG" id="plyc:GXP70_08100"/>
<feature type="transmembrane region" description="Helical" evidence="5">
    <location>
        <begin position="6"/>
        <end position="29"/>
    </location>
</feature>
<feature type="transmembrane region" description="Helical" evidence="5">
    <location>
        <begin position="254"/>
        <end position="272"/>
    </location>
</feature>
<evidence type="ECO:0000313" key="8">
    <source>
        <dbReference type="Proteomes" id="UP000476064"/>
    </source>
</evidence>
<evidence type="ECO:0000256" key="5">
    <source>
        <dbReference type="SAM" id="Phobius"/>
    </source>
</evidence>
<dbReference type="Proteomes" id="UP000476064">
    <property type="component" value="Chromosome"/>
</dbReference>
<dbReference type="AlphaFoldDB" id="A0A6C0FS05"/>
<dbReference type="InterPro" id="IPR007016">
    <property type="entry name" value="O-antigen_ligase-rel_domated"/>
</dbReference>
<accession>A0A6C0FS05</accession>
<feature type="domain" description="O-antigen ligase-related" evidence="6">
    <location>
        <begin position="73"/>
        <end position="217"/>
    </location>
</feature>
<keyword evidence="2 5" id="KW-0812">Transmembrane</keyword>
<proteinExistence type="predicted"/>
<evidence type="ECO:0000259" key="6">
    <source>
        <dbReference type="Pfam" id="PF04932"/>
    </source>
</evidence>
<evidence type="ECO:0000256" key="4">
    <source>
        <dbReference type="ARBA" id="ARBA00023136"/>
    </source>
</evidence>
<dbReference type="GO" id="GO:0016020">
    <property type="term" value="C:membrane"/>
    <property type="evidence" value="ECO:0007669"/>
    <property type="project" value="UniProtKB-SubCell"/>
</dbReference>
<feature type="transmembrane region" description="Helical" evidence="5">
    <location>
        <begin position="69"/>
        <end position="102"/>
    </location>
</feature>
<dbReference type="EMBL" id="CP048209">
    <property type="protein sequence ID" value="QHT59918.1"/>
    <property type="molecule type" value="Genomic_DNA"/>
</dbReference>
<name>A0A6C0FS05_9BACL</name>
<feature type="transmembrane region" description="Helical" evidence="5">
    <location>
        <begin position="41"/>
        <end position="63"/>
    </location>
</feature>
<organism evidence="7 8">
    <name type="scientific">Paenibacillus lycopersici</name>
    <dbReference type="NCBI Taxonomy" id="2704462"/>
    <lineage>
        <taxon>Bacteria</taxon>
        <taxon>Bacillati</taxon>
        <taxon>Bacillota</taxon>
        <taxon>Bacilli</taxon>
        <taxon>Bacillales</taxon>
        <taxon>Paenibacillaceae</taxon>
        <taxon>Paenibacillus</taxon>
    </lineage>
</organism>
<evidence type="ECO:0000256" key="3">
    <source>
        <dbReference type="ARBA" id="ARBA00022989"/>
    </source>
</evidence>
<dbReference type="PANTHER" id="PTHR37422:SF13">
    <property type="entry name" value="LIPOPOLYSACCHARIDE BIOSYNTHESIS PROTEIN PA4999-RELATED"/>
    <property type="match status" value="1"/>
</dbReference>
<evidence type="ECO:0000313" key="7">
    <source>
        <dbReference type="EMBL" id="QHT59918.1"/>
    </source>
</evidence>
<feature type="transmembrane region" description="Helical" evidence="5">
    <location>
        <begin position="114"/>
        <end position="133"/>
    </location>
</feature>
<dbReference type="Pfam" id="PF04932">
    <property type="entry name" value="Wzy_C"/>
    <property type="match status" value="1"/>
</dbReference>